<dbReference type="PANTHER" id="PTHR45695:SF15">
    <property type="entry name" value="OPSIN RH2"/>
    <property type="match status" value="1"/>
</dbReference>
<evidence type="ECO:0000313" key="11">
    <source>
        <dbReference type="Proteomes" id="UP001249851"/>
    </source>
</evidence>
<dbReference type="AlphaFoldDB" id="A0AAD9PQR9"/>
<evidence type="ECO:0000256" key="8">
    <source>
        <dbReference type="SAM" id="Phobius"/>
    </source>
</evidence>
<protein>
    <submittedName>
        <fullName evidence="10">Pyroglutamylated RF-amide peptide receptor</fullName>
    </submittedName>
</protein>
<dbReference type="Proteomes" id="UP001249851">
    <property type="component" value="Unassembled WGS sequence"/>
</dbReference>
<evidence type="ECO:0000256" key="3">
    <source>
        <dbReference type="ARBA" id="ARBA00022989"/>
    </source>
</evidence>
<dbReference type="PROSITE" id="PS50262">
    <property type="entry name" value="G_PROTEIN_RECEP_F1_2"/>
    <property type="match status" value="1"/>
</dbReference>
<keyword evidence="5 8" id="KW-0472">Membrane</keyword>
<keyword evidence="6 10" id="KW-0675">Receptor</keyword>
<feature type="transmembrane region" description="Helical" evidence="8">
    <location>
        <begin position="183"/>
        <end position="206"/>
    </location>
</feature>
<dbReference type="Pfam" id="PF00001">
    <property type="entry name" value="7tm_1"/>
    <property type="match status" value="1"/>
</dbReference>
<keyword evidence="3 8" id="KW-1133">Transmembrane helix</keyword>
<evidence type="ECO:0000256" key="4">
    <source>
        <dbReference type="ARBA" id="ARBA00023040"/>
    </source>
</evidence>
<name>A0AAD9PQR9_ACRCE</name>
<feature type="transmembrane region" description="Helical" evidence="8">
    <location>
        <begin position="149"/>
        <end position="171"/>
    </location>
</feature>
<proteinExistence type="predicted"/>
<dbReference type="Gene3D" id="1.20.1070.10">
    <property type="entry name" value="Rhodopsin 7-helix transmembrane proteins"/>
    <property type="match status" value="1"/>
</dbReference>
<comment type="subcellular location">
    <subcellularLocation>
        <location evidence="1">Membrane</location>
        <topology evidence="1">Multi-pass membrane protein</topology>
    </subcellularLocation>
</comment>
<keyword evidence="7" id="KW-0807">Transducer</keyword>
<evidence type="ECO:0000313" key="10">
    <source>
        <dbReference type="EMBL" id="KAK2547286.1"/>
    </source>
</evidence>
<keyword evidence="4" id="KW-0297">G-protein coupled receptor</keyword>
<organism evidence="10 11">
    <name type="scientific">Acropora cervicornis</name>
    <name type="common">Staghorn coral</name>
    <dbReference type="NCBI Taxonomy" id="6130"/>
    <lineage>
        <taxon>Eukaryota</taxon>
        <taxon>Metazoa</taxon>
        <taxon>Cnidaria</taxon>
        <taxon>Anthozoa</taxon>
        <taxon>Hexacorallia</taxon>
        <taxon>Scleractinia</taxon>
        <taxon>Astrocoeniina</taxon>
        <taxon>Acroporidae</taxon>
        <taxon>Acropora</taxon>
    </lineage>
</organism>
<evidence type="ECO:0000256" key="7">
    <source>
        <dbReference type="ARBA" id="ARBA00023224"/>
    </source>
</evidence>
<reference evidence="10" key="1">
    <citation type="journal article" date="2023" name="G3 (Bethesda)">
        <title>Whole genome assembly and annotation of the endangered Caribbean coral Acropora cervicornis.</title>
        <authorList>
            <person name="Selwyn J.D."/>
            <person name="Vollmer S.V."/>
        </authorList>
    </citation>
    <scope>NUCLEOTIDE SEQUENCE</scope>
    <source>
        <strain evidence="10">K2</strain>
    </source>
</reference>
<evidence type="ECO:0000259" key="9">
    <source>
        <dbReference type="PROSITE" id="PS50262"/>
    </source>
</evidence>
<evidence type="ECO:0000256" key="1">
    <source>
        <dbReference type="ARBA" id="ARBA00004141"/>
    </source>
</evidence>
<dbReference type="SUPFAM" id="SSF81321">
    <property type="entry name" value="Family A G protein-coupled receptor-like"/>
    <property type="match status" value="1"/>
</dbReference>
<keyword evidence="11" id="KW-1185">Reference proteome</keyword>
<gene>
    <name evidence="10" type="ORF">P5673_032844</name>
</gene>
<dbReference type="InterPro" id="IPR000276">
    <property type="entry name" value="GPCR_Rhodpsn"/>
</dbReference>
<dbReference type="EMBL" id="JARQWQ010000195">
    <property type="protein sequence ID" value="KAK2547286.1"/>
    <property type="molecule type" value="Genomic_DNA"/>
</dbReference>
<sequence>MVLARWFVVLRHIPMAIKKTTQICTDHSEDLFMQNLQFIIPDHYNCILALLIGVHQPDVLGHEGNQRYLRGYVDWIRVDSKSYDLSRQCRSIWSFTGNGRSVLKSGAHLMVQKQRWESNQQSTKNSSFFSNLGLVLFKFQGVIRVRKRVTLMLAVVSGIFAICWGTIQVLYSLLHYTSYEISPVVVAISNTMVLFNSAVNPFVYALSSQNFREKVKGMICKTVVHPTGEGQSIDPNTTPQSVFSTINVDTVL</sequence>
<evidence type="ECO:0000256" key="6">
    <source>
        <dbReference type="ARBA" id="ARBA00023170"/>
    </source>
</evidence>
<dbReference type="InterPro" id="IPR017452">
    <property type="entry name" value="GPCR_Rhodpsn_7TM"/>
</dbReference>
<keyword evidence="2 8" id="KW-0812">Transmembrane</keyword>
<dbReference type="PRINTS" id="PR00237">
    <property type="entry name" value="GPCRRHODOPSN"/>
</dbReference>
<dbReference type="GO" id="GO:0004930">
    <property type="term" value="F:G protein-coupled receptor activity"/>
    <property type="evidence" value="ECO:0007669"/>
    <property type="project" value="UniProtKB-KW"/>
</dbReference>
<dbReference type="PANTHER" id="PTHR45695">
    <property type="entry name" value="LEUCOKININ RECEPTOR-RELATED"/>
    <property type="match status" value="1"/>
</dbReference>
<dbReference type="GO" id="GO:0005886">
    <property type="term" value="C:plasma membrane"/>
    <property type="evidence" value="ECO:0007669"/>
    <property type="project" value="TreeGrafter"/>
</dbReference>
<reference evidence="10" key="2">
    <citation type="journal article" date="2023" name="Science">
        <title>Genomic signatures of disease resistance in endangered staghorn corals.</title>
        <authorList>
            <person name="Vollmer S.V."/>
            <person name="Selwyn J.D."/>
            <person name="Despard B.A."/>
            <person name="Roesel C.L."/>
        </authorList>
    </citation>
    <scope>NUCLEOTIDE SEQUENCE</scope>
    <source>
        <strain evidence="10">K2</strain>
    </source>
</reference>
<comment type="caution">
    <text evidence="10">The sequence shown here is derived from an EMBL/GenBank/DDBJ whole genome shotgun (WGS) entry which is preliminary data.</text>
</comment>
<accession>A0AAD9PQR9</accession>
<feature type="domain" description="G-protein coupled receptors family 1 profile" evidence="9">
    <location>
        <begin position="1"/>
        <end position="204"/>
    </location>
</feature>
<evidence type="ECO:0000256" key="5">
    <source>
        <dbReference type="ARBA" id="ARBA00023136"/>
    </source>
</evidence>
<evidence type="ECO:0000256" key="2">
    <source>
        <dbReference type="ARBA" id="ARBA00022692"/>
    </source>
</evidence>